<accession>A0A834RTT7</accession>
<organism evidence="2 3">
    <name type="scientific">Pyrenophora tritici-repentis</name>
    <dbReference type="NCBI Taxonomy" id="45151"/>
    <lineage>
        <taxon>Eukaryota</taxon>
        <taxon>Fungi</taxon>
        <taxon>Dikarya</taxon>
        <taxon>Ascomycota</taxon>
        <taxon>Pezizomycotina</taxon>
        <taxon>Dothideomycetes</taxon>
        <taxon>Pleosporomycetidae</taxon>
        <taxon>Pleosporales</taxon>
        <taxon>Pleosporineae</taxon>
        <taxon>Pleosporaceae</taxon>
        <taxon>Pyrenophora</taxon>
    </lineage>
</organism>
<gene>
    <name evidence="2" type="ORF">PtrM4_121940</name>
</gene>
<dbReference type="Proteomes" id="UP000245464">
    <property type="component" value="Chromosome 6"/>
</dbReference>
<dbReference type="SUPFAM" id="SSF56112">
    <property type="entry name" value="Protein kinase-like (PK-like)"/>
    <property type="match status" value="1"/>
</dbReference>
<dbReference type="RefSeq" id="XP_065961679.1">
    <property type="nucleotide sequence ID" value="XM_066108494.1"/>
</dbReference>
<feature type="domain" description="Protein kinase" evidence="1">
    <location>
        <begin position="1"/>
        <end position="310"/>
    </location>
</feature>
<sequence>MSSLARLAPGQTLAGARWDYRIVNAIKGDNSHQSTVYKAEVHPRTDVSDSPNGPTVIKTASSKNESAMSALGRKCATYRLPGVSSAPCFRKLYDEIDDCTLACEWLETTLGDLRYRPEMRIYAIIKACLNAALASCVVLDDQGYVNTDFKPVNILLSGNETIRITAEVGDLGLVYPSDSVIEVQPYAMRAPEVFLGHSCNGPGPVWAVAATLLCWINPRVWGIWDCPHPVLNEAWCMAKIKRLFPDWELPAPGGRWRTSPSSTISSVEEETQKAEVPQQLGDLLSLILVTNPDKRPSASAVLASKEYRAFEQAIDASFVWSGS</sequence>
<dbReference type="SMART" id="SM00220">
    <property type="entry name" value="S_TKc"/>
    <property type="match status" value="1"/>
</dbReference>
<dbReference type="GO" id="GO:0004672">
    <property type="term" value="F:protein kinase activity"/>
    <property type="evidence" value="ECO:0007669"/>
    <property type="project" value="InterPro"/>
</dbReference>
<dbReference type="AlphaFoldDB" id="A0A834RTT7"/>
<dbReference type="KEGG" id="ptrr:6343398"/>
<dbReference type="GeneID" id="6343398"/>
<dbReference type="EMBL" id="NQIK02000006">
    <property type="protein sequence ID" value="KAF7569779.1"/>
    <property type="molecule type" value="Genomic_DNA"/>
</dbReference>
<evidence type="ECO:0000259" key="1">
    <source>
        <dbReference type="PROSITE" id="PS50011"/>
    </source>
</evidence>
<reference evidence="2" key="1">
    <citation type="journal article" date="2018" name="BMC Genomics">
        <title>Comparative genomics of the wheat fungal pathogen Pyrenophora tritici-repentis reveals chromosomal variations and genome plasticity.</title>
        <authorList>
            <person name="Moolhuijzen P."/>
            <person name="See P.T."/>
            <person name="Hane J.K."/>
            <person name="Shi G."/>
            <person name="Liu Z."/>
            <person name="Oliver R.P."/>
            <person name="Moffat C.S."/>
        </authorList>
    </citation>
    <scope>NUCLEOTIDE SEQUENCE [LARGE SCALE GENOMIC DNA]</scope>
    <source>
        <strain evidence="2">M4</strain>
    </source>
</reference>
<dbReference type="InterPro" id="IPR011009">
    <property type="entry name" value="Kinase-like_dom_sf"/>
</dbReference>
<evidence type="ECO:0000313" key="3">
    <source>
        <dbReference type="Proteomes" id="UP000245464"/>
    </source>
</evidence>
<dbReference type="Gene3D" id="1.10.510.10">
    <property type="entry name" value="Transferase(Phosphotransferase) domain 1"/>
    <property type="match status" value="1"/>
</dbReference>
<dbReference type="GO" id="GO:0005524">
    <property type="term" value="F:ATP binding"/>
    <property type="evidence" value="ECO:0007669"/>
    <property type="project" value="InterPro"/>
</dbReference>
<proteinExistence type="predicted"/>
<comment type="caution">
    <text evidence="2">The sequence shown here is derived from an EMBL/GenBank/DDBJ whole genome shotgun (WGS) entry which is preliminary data.</text>
</comment>
<dbReference type="InterPro" id="IPR000719">
    <property type="entry name" value="Prot_kinase_dom"/>
</dbReference>
<evidence type="ECO:0000313" key="2">
    <source>
        <dbReference type="EMBL" id="KAF7569779.1"/>
    </source>
</evidence>
<protein>
    <recommendedName>
        <fullName evidence="1">Protein kinase domain-containing protein</fullName>
    </recommendedName>
</protein>
<dbReference type="PROSITE" id="PS50011">
    <property type="entry name" value="PROTEIN_KINASE_DOM"/>
    <property type="match status" value="1"/>
</dbReference>
<name>A0A834RTT7_9PLEO</name>